<dbReference type="AlphaFoldDB" id="V4M7C6"/>
<dbReference type="KEGG" id="eus:EUTSA_v10018901mg"/>
<dbReference type="OrthoDB" id="46564at2759"/>
<keyword evidence="2" id="KW-1185">Reference proteome</keyword>
<dbReference type="PANTHER" id="PTHR23108:SF0">
    <property type="entry name" value="METHYLTRANSFERASE-LIKE PROTEIN 22"/>
    <property type="match status" value="1"/>
</dbReference>
<dbReference type="Gramene" id="ESQ26996">
    <property type="protein sequence ID" value="ESQ26996"/>
    <property type="gene ID" value="EUTSA_v10018901mg"/>
</dbReference>
<dbReference type="Proteomes" id="UP000030689">
    <property type="component" value="Unassembled WGS sequence"/>
</dbReference>
<dbReference type="STRING" id="72664.V4M7C6"/>
<dbReference type="Gene3D" id="3.40.50.150">
    <property type="entry name" value="Vaccinia Virus protein VP39"/>
    <property type="match status" value="1"/>
</dbReference>
<dbReference type="InterPro" id="IPR019410">
    <property type="entry name" value="Methyltransf_16"/>
</dbReference>
<evidence type="ECO:0000313" key="2">
    <source>
        <dbReference type="Proteomes" id="UP000030689"/>
    </source>
</evidence>
<dbReference type="GO" id="GO:0005634">
    <property type="term" value="C:nucleus"/>
    <property type="evidence" value="ECO:0007669"/>
    <property type="project" value="TreeGrafter"/>
</dbReference>
<evidence type="ECO:0000313" key="1">
    <source>
        <dbReference type="EMBL" id="ESQ26996.1"/>
    </source>
</evidence>
<dbReference type="InterPro" id="IPR038899">
    <property type="entry name" value="METTL22"/>
</dbReference>
<dbReference type="OMA" id="EYERCPQ"/>
<proteinExistence type="predicted"/>
<gene>
    <name evidence="1" type="ORF">EUTSA_v10018901mg</name>
</gene>
<dbReference type="SUPFAM" id="SSF53335">
    <property type="entry name" value="S-adenosyl-L-methionine-dependent methyltransferases"/>
    <property type="match status" value="1"/>
</dbReference>
<sequence length="315" mass="35481">MKDSEIHLMSEIHLGCPPATNGPFVSRFTFSSPLGLGGSSNDHISVDKDGDLLLPRRTSKSFHLMTPGFLFLDSFTVTIQHCITSTLRDVGLQVWKAQLVLSDFVLHKMCTSSQLNSIVCLELGSGTGLLGILLARVAKAVFLTDHGYEILGNCLRNVEMNSSLFNPQAVVNVRELNWMSEWPVDGDCRVPEKYRWSSQDFEQVKSASFIFAADVIYSDDLTVALFSMLKRVMSFGCDKVLYLGLEKRYNFSLDDLNVVANGYACFRSYIKEDELCEQEEKSFVGKRIDVTQIPQYTKGYDRGEDVELWEIKYVA</sequence>
<dbReference type="InterPro" id="IPR029063">
    <property type="entry name" value="SAM-dependent_MTases_sf"/>
</dbReference>
<reference evidence="1 2" key="1">
    <citation type="journal article" date="2013" name="Front. Plant Sci.">
        <title>The Reference Genome of the Halophytic Plant Eutrema salsugineum.</title>
        <authorList>
            <person name="Yang R."/>
            <person name="Jarvis D.E."/>
            <person name="Chen H."/>
            <person name="Beilstein M.A."/>
            <person name="Grimwood J."/>
            <person name="Jenkins J."/>
            <person name="Shu S."/>
            <person name="Prochnik S."/>
            <person name="Xin M."/>
            <person name="Ma C."/>
            <person name="Schmutz J."/>
            <person name="Wing R.A."/>
            <person name="Mitchell-Olds T."/>
            <person name="Schumaker K.S."/>
            <person name="Wang X."/>
        </authorList>
    </citation>
    <scope>NUCLEOTIDE SEQUENCE [LARGE SCALE GENOMIC DNA]</scope>
</reference>
<dbReference type="EMBL" id="KI517953">
    <property type="protein sequence ID" value="ESQ26996.1"/>
    <property type="molecule type" value="Genomic_DNA"/>
</dbReference>
<dbReference type="Pfam" id="PF10294">
    <property type="entry name" value="Methyltransf_16"/>
    <property type="match status" value="1"/>
</dbReference>
<accession>V4M7C6</accession>
<protein>
    <recommendedName>
        <fullName evidence="3">Methyltransferase-like protein 22</fullName>
    </recommendedName>
</protein>
<dbReference type="eggNOG" id="KOG2497">
    <property type="taxonomic scope" value="Eukaryota"/>
</dbReference>
<organism evidence="1 2">
    <name type="scientific">Eutrema salsugineum</name>
    <name type="common">Saltwater cress</name>
    <name type="synonym">Sisymbrium salsugineum</name>
    <dbReference type="NCBI Taxonomy" id="72664"/>
    <lineage>
        <taxon>Eukaryota</taxon>
        <taxon>Viridiplantae</taxon>
        <taxon>Streptophyta</taxon>
        <taxon>Embryophyta</taxon>
        <taxon>Tracheophyta</taxon>
        <taxon>Spermatophyta</taxon>
        <taxon>Magnoliopsida</taxon>
        <taxon>eudicotyledons</taxon>
        <taxon>Gunneridae</taxon>
        <taxon>Pentapetalae</taxon>
        <taxon>rosids</taxon>
        <taxon>malvids</taxon>
        <taxon>Brassicales</taxon>
        <taxon>Brassicaceae</taxon>
        <taxon>Eutremeae</taxon>
        <taxon>Eutrema</taxon>
    </lineage>
</organism>
<name>V4M7C6_EUTSA</name>
<dbReference type="GO" id="GO:0008276">
    <property type="term" value="F:protein methyltransferase activity"/>
    <property type="evidence" value="ECO:0007669"/>
    <property type="project" value="InterPro"/>
</dbReference>
<dbReference type="PANTHER" id="PTHR23108">
    <property type="entry name" value="METHYLTRANSFERASE-RELATED"/>
    <property type="match status" value="1"/>
</dbReference>
<evidence type="ECO:0008006" key="3">
    <source>
        <dbReference type="Google" id="ProtNLM"/>
    </source>
</evidence>